<feature type="region of interest" description="Disordered" evidence="1">
    <location>
        <begin position="156"/>
        <end position="184"/>
    </location>
</feature>
<evidence type="ECO:0000313" key="2">
    <source>
        <dbReference type="EMBL" id="SOY69383.1"/>
    </source>
</evidence>
<protein>
    <submittedName>
        <fullName evidence="2">Uncharacterized protein</fullName>
    </submittedName>
</protein>
<sequence>MMRPSERCSSPAKPPPATGAEWPAGLPEATWDIPRSCCSMPSMEESVVMGSSWAGGPARWLVWRAAGAVAGLLQACCRRSTASFSPRRVPVAGAGPWPEIRRKTRSIHRIVPLKSGRSLPPCRRSAGGRPAPPAGIDQTTIDSGVRVFSLQRNVSRAVSRADDQGGQPRPCRRAQQRAASGARA</sequence>
<accession>A0A375CG58</accession>
<proteinExistence type="predicted"/>
<evidence type="ECO:0000256" key="1">
    <source>
        <dbReference type="SAM" id="MobiDB-lite"/>
    </source>
</evidence>
<name>A0A375CG58_9BURK</name>
<feature type="region of interest" description="Disordered" evidence="1">
    <location>
        <begin position="1"/>
        <end position="25"/>
    </location>
</feature>
<reference evidence="2" key="1">
    <citation type="submission" date="2018-01" db="EMBL/GenBank/DDBJ databases">
        <authorList>
            <person name="Clerissi C."/>
        </authorList>
    </citation>
    <scope>NUCLEOTIDE SEQUENCE</scope>
    <source>
        <strain evidence="2">Cupriavidus taiwanensis STM 3521</strain>
    </source>
</reference>
<feature type="region of interest" description="Disordered" evidence="1">
    <location>
        <begin position="118"/>
        <end position="142"/>
    </location>
</feature>
<gene>
    <name evidence="2" type="ORF">CBM2589_A90718</name>
</gene>
<dbReference type="AlphaFoldDB" id="A0A375CG58"/>
<comment type="caution">
    <text evidence="2">The sequence shown here is derived from an EMBL/GenBank/DDBJ whole genome shotgun (WGS) entry which is preliminary data.</text>
</comment>
<dbReference type="Proteomes" id="UP000256297">
    <property type="component" value="Chromosome CBM2589_a"/>
</dbReference>
<organism evidence="2">
    <name type="scientific">Cupriavidus taiwanensis</name>
    <dbReference type="NCBI Taxonomy" id="164546"/>
    <lineage>
        <taxon>Bacteria</taxon>
        <taxon>Pseudomonadati</taxon>
        <taxon>Pseudomonadota</taxon>
        <taxon>Betaproteobacteria</taxon>
        <taxon>Burkholderiales</taxon>
        <taxon>Burkholderiaceae</taxon>
        <taxon>Cupriavidus</taxon>
    </lineage>
</organism>
<dbReference type="EMBL" id="OFSP01000039">
    <property type="protein sequence ID" value="SOY69383.1"/>
    <property type="molecule type" value="Genomic_DNA"/>
</dbReference>